<dbReference type="GO" id="GO:0004659">
    <property type="term" value="F:prenyltransferase activity"/>
    <property type="evidence" value="ECO:0007669"/>
    <property type="project" value="InterPro"/>
</dbReference>
<feature type="transmembrane region" description="Helical" evidence="1">
    <location>
        <begin position="223"/>
        <end position="240"/>
    </location>
</feature>
<dbReference type="CDD" id="cd13962">
    <property type="entry name" value="PT_UbiA_UBIAD1"/>
    <property type="match status" value="1"/>
</dbReference>
<keyword evidence="2" id="KW-0808">Transferase</keyword>
<protein>
    <submittedName>
        <fullName evidence="2">Prenyltransferase</fullName>
    </submittedName>
</protein>
<reference evidence="2" key="1">
    <citation type="journal article" date="2020" name="mSystems">
        <title>Genome- and Community-Level Interaction Insights into Carbon Utilization and Element Cycling Functions of Hydrothermarchaeota in Hydrothermal Sediment.</title>
        <authorList>
            <person name="Zhou Z."/>
            <person name="Liu Y."/>
            <person name="Xu W."/>
            <person name="Pan J."/>
            <person name="Luo Z.H."/>
            <person name="Li M."/>
        </authorList>
    </citation>
    <scope>NUCLEOTIDE SEQUENCE [LARGE SCALE GENOMIC DNA]</scope>
    <source>
        <strain evidence="2">SpSt-767</strain>
    </source>
</reference>
<keyword evidence="1" id="KW-0812">Transmembrane</keyword>
<organism evidence="2">
    <name type="scientific">Desulfobacca acetoxidans</name>
    <dbReference type="NCBI Taxonomy" id="60893"/>
    <lineage>
        <taxon>Bacteria</taxon>
        <taxon>Pseudomonadati</taxon>
        <taxon>Thermodesulfobacteriota</taxon>
        <taxon>Desulfobaccia</taxon>
        <taxon>Desulfobaccales</taxon>
        <taxon>Desulfobaccaceae</taxon>
        <taxon>Desulfobacca</taxon>
    </lineage>
</organism>
<comment type="caution">
    <text evidence="2">The sequence shown here is derived from an EMBL/GenBank/DDBJ whole genome shotgun (WGS) entry which is preliminary data.</text>
</comment>
<keyword evidence="1" id="KW-1133">Transmembrane helix</keyword>
<feature type="transmembrane region" description="Helical" evidence="1">
    <location>
        <begin position="29"/>
        <end position="51"/>
    </location>
</feature>
<accession>A0A7V6A638</accession>
<gene>
    <name evidence="2" type="ORF">ENV52_14840</name>
</gene>
<sequence length="276" mass="29709">MLLLIGTLAPFGLGVLVAAASGFPPQGPVLAAASLAVVLLTLAGLASREAYAPRLGPWPLWEKLPRQTWRRLAYACLILAGVLGILLQGVLCTGDFTIPLGALGVFCGYFLFAPPLAWHRRGLGEFWGGLCFGLLPVLTGYYLPTDHLISEIPLYGIPLSLTAFNILLLLGFPRPGEEADSLSLAARLGPVGTGLLYTIVNILVIVGLAICLFFPAASNFGHAWLWSLIILALANQELVKRRAYYQEARIRLLCFSTLALLLGMDLIFALGLWGRL</sequence>
<feature type="transmembrane region" description="Helical" evidence="1">
    <location>
        <begin position="96"/>
        <end position="114"/>
    </location>
</feature>
<name>A0A7V6A638_9BACT</name>
<proteinExistence type="predicted"/>
<feature type="transmembrane region" description="Helical" evidence="1">
    <location>
        <begin position="126"/>
        <end position="143"/>
    </location>
</feature>
<feature type="transmembrane region" description="Helical" evidence="1">
    <location>
        <begin position="252"/>
        <end position="273"/>
    </location>
</feature>
<feature type="transmembrane region" description="Helical" evidence="1">
    <location>
        <begin position="155"/>
        <end position="173"/>
    </location>
</feature>
<dbReference type="AlphaFoldDB" id="A0A7V6A638"/>
<evidence type="ECO:0000313" key="2">
    <source>
        <dbReference type="EMBL" id="HHS30962.1"/>
    </source>
</evidence>
<dbReference type="InterPro" id="IPR026046">
    <property type="entry name" value="UBIAD1"/>
</dbReference>
<feature type="transmembrane region" description="Helical" evidence="1">
    <location>
        <begin position="72"/>
        <end position="90"/>
    </location>
</feature>
<dbReference type="EMBL" id="DTGR01000228">
    <property type="protein sequence ID" value="HHS30962.1"/>
    <property type="molecule type" value="Genomic_DNA"/>
</dbReference>
<keyword evidence="1" id="KW-0472">Membrane</keyword>
<evidence type="ECO:0000256" key="1">
    <source>
        <dbReference type="SAM" id="Phobius"/>
    </source>
</evidence>
<feature type="transmembrane region" description="Helical" evidence="1">
    <location>
        <begin position="194"/>
        <end position="217"/>
    </location>
</feature>